<evidence type="ECO:0000256" key="1">
    <source>
        <dbReference type="ARBA" id="ARBA00022679"/>
    </source>
</evidence>
<dbReference type="CDD" id="cd03809">
    <property type="entry name" value="GT4_MtfB-like"/>
    <property type="match status" value="1"/>
</dbReference>
<accession>S5T866</accession>
<dbReference type="SUPFAM" id="SSF53756">
    <property type="entry name" value="UDP-Glycosyltransferase/glycogen phosphorylase"/>
    <property type="match status" value="1"/>
</dbReference>
<dbReference type="InterPro" id="IPR001296">
    <property type="entry name" value="Glyco_trans_1"/>
</dbReference>
<dbReference type="Gene3D" id="3.40.50.2000">
    <property type="entry name" value="Glycogen Phosphorylase B"/>
    <property type="match status" value="2"/>
</dbReference>
<dbReference type="GO" id="GO:0009103">
    <property type="term" value="P:lipopolysaccharide biosynthetic process"/>
    <property type="evidence" value="ECO:0007669"/>
    <property type="project" value="TreeGrafter"/>
</dbReference>
<proteinExistence type="predicted"/>
<sequence length="395" mass="44563">MKIGIDATCWWNQRGFGRFTRELLKAIFTSPDNHQYYLFVDQAPVPEMVRDNIHIIQVLQSKNLTEAATSTSSRSIKDMWMFRKAVKDSNIDLMFFPAVYSWFPTPFSVPVVVTFHDAIAEHYPELIFPDWKGKLFWDLKVLLARWHARRFLTVSHAAKEEITRYIGISANKIDVISEAPDPHFRPIVDTPLLQQARKNNGLKDDARLLLYVGGLAPHKNLLGMLKGLSIALQNRELDDIHLVLIGDLEGAGFHSHYEELCVAIKDDSLLQDRVHFTGYISDEDLVALYSDALAVVMPSFSEGFGLPAIEAMACNTPVLSSTSGSLPEVVGDAGLYFDPHQPTEIADAIERLSTDKDLQNELREKAKCRALTFTWDNAAKLALKYLDAVVHDHQK</sequence>
<protein>
    <submittedName>
        <fullName evidence="4">Glycosyltransferase</fullName>
    </submittedName>
</protein>
<dbReference type="PANTHER" id="PTHR46401:SF2">
    <property type="entry name" value="GLYCOSYLTRANSFERASE WBBK-RELATED"/>
    <property type="match status" value="1"/>
</dbReference>
<dbReference type="GO" id="GO:0016757">
    <property type="term" value="F:glycosyltransferase activity"/>
    <property type="evidence" value="ECO:0007669"/>
    <property type="project" value="InterPro"/>
</dbReference>
<gene>
    <name evidence="4" type="ORF">CYCME_1451</name>
</gene>
<dbReference type="EMBL" id="CP005996">
    <property type="protein sequence ID" value="AGS39779.1"/>
    <property type="molecule type" value="Genomic_DNA"/>
</dbReference>
<evidence type="ECO:0000313" key="5">
    <source>
        <dbReference type="Proteomes" id="UP000015380"/>
    </source>
</evidence>
<name>S5T866_9GAMM</name>
<keyword evidence="5" id="KW-1185">Reference proteome</keyword>
<evidence type="ECO:0000259" key="3">
    <source>
        <dbReference type="Pfam" id="PF13439"/>
    </source>
</evidence>
<feature type="domain" description="Glycosyltransferase subfamily 4-like N-terminal" evidence="3">
    <location>
        <begin position="18"/>
        <end position="178"/>
    </location>
</feature>
<dbReference type="PATRIC" id="fig|1198232.3.peg.1437"/>
<reference evidence="5" key="2">
    <citation type="journal article" date="2016" name="Environ. Microbiol. Rep.">
        <title>Analysis of defence systems and a conjugative IncP-1 plasmid in the marine polyaromatic hydrocarbons-degrading bacterium Cycloclasticus sp. 78-ME.</title>
        <authorList>
            <person name="Yakimov M.M."/>
            <person name="Crisafi F."/>
            <person name="Messina E."/>
            <person name="Smedile F."/>
            <person name="Lopatina A."/>
            <person name="Denaro R."/>
            <person name="Pieper D.H."/>
            <person name="Golyshin P.N."/>
            <person name="Giuliano L."/>
        </authorList>
    </citation>
    <scope>NUCLEOTIDE SEQUENCE [LARGE SCALE GENOMIC DNA]</scope>
    <source>
        <strain evidence="5">78-ME</strain>
    </source>
</reference>
<dbReference type="Proteomes" id="UP000015380">
    <property type="component" value="Chromosome"/>
</dbReference>
<reference evidence="4 5" key="1">
    <citation type="submission" date="2013-05" db="EMBL/GenBank/DDBJ databases">
        <title>Between feast and famine: a lifestyle of most important marine PAH-degrading bacterium Cycloclasticus sp. 7ME.</title>
        <authorList>
            <person name="Yakimov M.M."/>
            <person name="Messina E."/>
            <person name="Genovese M."/>
            <person name="Denaro R."/>
            <person name="Crisafi F."/>
            <person name="Russo D."/>
            <person name="Cappello S."/>
            <person name="Santisi S."/>
            <person name="Smedile F."/>
            <person name="Golyshina O.V."/>
            <person name="Tran H."/>
            <person name="Pieper D.H."/>
            <person name="Golyshin P.N."/>
            <person name="Giuliano L."/>
        </authorList>
    </citation>
    <scope>NUCLEOTIDE SEQUENCE [LARGE SCALE GENOMIC DNA]</scope>
    <source>
        <strain evidence="4 5">78-ME</strain>
    </source>
</reference>
<feature type="domain" description="Glycosyl transferase family 1" evidence="2">
    <location>
        <begin position="196"/>
        <end position="367"/>
    </location>
</feature>
<dbReference type="KEGG" id="cza:CYCME_1451"/>
<organism evidence="4 5">
    <name type="scientific">Cycloclasticus zancles 78-ME</name>
    <dbReference type="NCBI Taxonomy" id="1198232"/>
    <lineage>
        <taxon>Bacteria</taxon>
        <taxon>Pseudomonadati</taxon>
        <taxon>Pseudomonadota</taxon>
        <taxon>Gammaproteobacteria</taxon>
        <taxon>Thiotrichales</taxon>
        <taxon>Piscirickettsiaceae</taxon>
        <taxon>Cycloclasticus</taxon>
    </lineage>
</organism>
<dbReference type="Pfam" id="PF13439">
    <property type="entry name" value="Glyco_transf_4"/>
    <property type="match status" value="1"/>
</dbReference>
<keyword evidence="1 4" id="KW-0808">Transferase</keyword>
<dbReference type="InterPro" id="IPR028098">
    <property type="entry name" value="Glyco_trans_4-like_N"/>
</dbReference>
<evidence type="ECO:0000313" key="4">
    <source>
        <dbReference type="EMBL" id="AGS39779.1"/>
    </source>
</evidence>
<dbReference type="Pfam" id="PF00534">
    <property type="entry name" value="Glycos_transf_1"/>
    <property type="match status" value="1"/>
</dbReference>
<dbReference type="HOGENOM" id="CLU_009583_27_6_6"/>
<dbReference type="RefSeq" id="WP_020932617.1">
    <property type="nucleotide sequence ID" value="NC_021917.1"/>
</dbReference>
<dbReference type="PANTHER" id="PTHR46401">
    <property type="entry name" value="GLYCOSYLTRANSFERASE WBBK-RELATED"/>
    <property type="match status" value="1"/>
</dbReference>
<dbReference type="eggNOG" id="COG0438">
    <property type="taxonomic scope" value="Bacteria"/>
</dbReference>
<dbReference type="AlphaFoldDB" id="S5T866"/>
<evidence type="ECO:0000259" key="2">
    <source>
        <dbReference type="Pfam" id="PF00534"/>
    </source>
</evidence>